<organism evidence="11 12">
    <name type="scientific">Dactylosporangium cerinum</name>
    <dbReference type="NCBI Taxonomy" id="1434730"/>
    <lineage>
        <taxon>Bacteria</taxon>
        <taxon>Bacillati</taxon>
        <taxon>Actinomycetota</taxon>
        <taxon>Actinomycetes</taxon>
        <taxon>Micromonosporales</taxon>
        <taxon>Micromonosporaceae</taxon>
        <taxon>Dactylosporangium</taxon>
    </lineage>
</organism>
<evidence type="ECO:0000256" key="7">
    <source>
        <dbReference type="ARBA" id="ARBA00049164"/>
    </source>
</evidence>
<dbReference type="PANTHER" id="PTHR42940">
    <property type="entry name" value="ALCOHOL DEHYDROGENASE 1-RELATED"/>
    <property type="match status" value="1"/>
</dbReference>
<gene>
    <name evidence="11" type="ORF">ACFPIJ_16215</name>
</gene>
<dbReference type="CDD" id="cd08297">
    <property type="entry name" value="CAD3"/>
    <property type="match status" value="1"/>
</dbReference>
<dbReference type="InterPro" id="IPR020843">
    <property type="entry name" value="ER"/>
</dbReference>
<name>A0ABV9VVM5_9ACTN</name>
<dbReference type="InterPro" id="IPR011032">
    <property type="entry name" value="GroES-like_sf"/>
</dbReference>
<evidence type="ECO:0000313" key="12">
    <source>
        <dbReference type="Proteomes" id="UP001595912"/>
    </source>
</evidence>
<dbReference type="EMBL" id="JBHSIU010000018">
    <property type="protein sequence ID" value="MFC4999380.1"/>
    <property type="molecule type" value="Genomic_DNA"/>
</dbReference>
<evidence type="ECO:0000259" key="10">
    <source>
        <dbReference type="SMART" id="SM00829"/>
    </source>
</evidence>
<keyword evidence="4 9" id="KW-0479">Metal-binding</keyword>
<comment type="catalytic activity">
    <reaction evidence="7">
        <text>a secondary alcohol + NAD(+) = a ketone + NADH + H(+)</text>
        <dbReference type="Rhea" id="RHEA:10740"/>
        <dbReference type="ChEBI" id="CHEBI:15378"/>
        <dbReference type="ChEBI" id="CHEBI:17087"/>
        <dbReference type="ChEBI" id="CHEBI:35681"/>
        <dbReference type="ChEBI" id="CHEBI:57540"/>
        <dbReference type="ChEBI" id="CHEBI:57945"/>
        <dbReference type="EC" id="1.1.1.1"/>
    </reaction>
</comment>
<keyword evidence="6" id="KW-0560">Oxidoreductase</keyword>
<evidence type="ECO:0000256" key="6">
    <source>
        <dbReference type="ARBA" id="ARBA00023002"/>
    </source>
</evidence>
<dbReference type="Pfam" id="PF08240">
    <property type="entry name" value="ADH_N"/>
    <property type="match status" value="1"/>
</dbReference>
<dbReference type="PANTHER" id="PTHR42940:SF8">
    <property type="entry name" value="VACUOLAR PROTEIN SORTING-ASSOCIATED PROTEIN 11"/>
    <property type="match status" value="1"/>
</dbReference>
<comment type="similarity">
    <text evidence="2 9">Belongs to the zinc-containing alcohol dehydrogenase family.</text>
</comment>
<comment type="cofactor">
    <cofactor evidence="1 9">
        <name>Zn(2+)</name>
        <dbReference type="ChEBI" id="CHEBI:29105"/>
    </cofactor>
</comment>
<protein>
    <recommendedName>
        <fullName evidence="3">alcohol dehydrogenase</fullName>
        <ecNumber evidence="3">1.1.1.1</ecNumber>
    </recommendedName>
</protein>
<dbReference type="Pfam" id="PF00107">
    <property type="entry name" value="ADH_zinc_N"/>
    <property type="match status" value="1"/>
</dbReference>
<dbReference type="InterPro" id="IPR002328">
    <property type="entry name" value="ADH_Zn_CS"/>
</dbReference>
<sequence length="336" mass="35307">MKAAVVTGFDQPLRIEELPRPVPAPDQMLVRITASGLCHTDIHAAHGDWPVKPTPPFIPGHEGVGVVEAVGNGVAGDWLGKRVAIPWLAAACGRCRYCLTGWETLCEHQLNSGYSVNGAYAEYTAAYERGVVEVPDAVSSLDAAPLTCAGVTTYKAIKVAHVRPAERVAVFGVGGLGHLAVQYARLVGGLVTAVDVEPEKLELARRLGADHLVDAHASNPVAEIQAIGGADVAVVLAANEKPFEQALRSLARGGRLVCVGLPAGGNIPVPIFDTVLGGKSIIGSIVGTRQDLAEVFALHAAGRTRVISQTRKLDEVNTCFDEILAGTVPARLVFEF</sequence>
<evidence type="ECO:0000256" key="2">
    <source>
        <dbReference type="ARBA" id="ARBA00008072"/>
    </source>
</evidence>
<evidence type="ECO:0000256" key="4">
    <source>
        <dbReference type="ARBA" id="ARBA00022723"/>
    </source>
</evidence>
<dbReference type="EC" id="1.1.1.1" evidence="3"/>
<comment type="catalytic activity">
    <reaction evidence="8">
        <text>a primary alcohol + NAD(+) = an aldehyde + NADH + H(+)</text>
        <dbReference type="Rhea" id="RHEA:10736"/>
        <dbReference type="ChEBI" id="CHEBI:15378"/>
        <dbReference type="ChEBI" id="CHEBI:15734"/>
        <dbReference type="ChEBI" id="CHEBI:17478"/>
        <dbReference type="ChEBI" id="CHEBI:57540"/>
        <dbReference type="ChEBI" id="CHEBI:57945"/>
        <dbReference type="EC" id="1.1.1.1"/>
    </reaction>
</comment>
<reference evidence="12" key="1">
    <citation type="journal article" date="2019" name="Int. J. Syst. Evol. Microbiol.">
        <title>The Global Catalogue of Microorganisms (GCM) 10K type strain sequencing project: providing services to taxonomists for standard genome sequencing and annotation.</title>
        <authorList>
            <consortium name="The Broad Institute Genomics Platform"/>
            <consortium name="The Broad Institute Genome Sequencing Center for Infectious Disease"/>
            <person name="Wu L."/>
            <person name="Ma J."/>
        </authorList>
    </citation>
    <scope>NUCLEOTIDE SEQUENCE [LARGE SCALE GENOMIC DNA]</scope>
    <source>
        <strain evidence="12">CGMCC 4.7152</strain>
    </source>
</reference>
<evidence type="ECO:0000256" key="5">
    <source>
        <dbReference type="ARBA" id="ARBA00022833"/>
    </source>
</evidence>
<dbReference type="Proteomes" id="UP001595912">
    <property type="component" value="Unassembled WGS sequence"/>
</dbReference>
<comment type="caution">
    <text evidence="11">The sequence shown here is derived from an EMBL/GenBank/DDBJ whole genome shotgun (WGS) entry which is preliminary data.</text>
</comment>
<dbReference type="SUPFAM" id="SSF50129">
    <property type="entry name" value="GroES-like"/>
    <property type="match status" value="1"/>
</dbReference>
<dbReference type="RefSeq" id="WP_380115792.1">
    <property type="nucleotide sequence ID" value="NZ_JBHSIU010000018.1"/>
</dbReference>
<evidence type="ECO:0000256" key="1">
    <source>
        <dbReference type="ARBA" id="ARBA00001947"/>
    </source>
</evidence>
<dbReference type="InterPro" id="IPR013154">
    <property type="entry name" value="ADH-like_N"/>
</dbReference>
<proteinExistence type="inferred from homology"/>
<evidence type="ECO:0000313" key="11">
    <source>
        <dbReference type="EMBL" id="MFC4999380.1"/>
    </source>
</evidence>
<evidence type="ECO:0000256" key="8">
    <source>
        <dbReference type="ARBA" id="ARBA00049243"/>
    </source>
</evidence>
<evidence type="ECO:0000256" key="3">
    <source>
        <dbReference type="ARBA" id="ARBA00013190"/>
    </source>
</evidence>
<dbReference type="SUPFAM" id="SSF51735">
    <property type="entry name" value="NAD(P)-binding Rossmann-fold domains"/>
    <property type="match status" value="1"/>
</dbReference>
<accession>A0ABV9VVM5</accession>
<dbReference type="Gene3D" id="3.90.180.10">
    <property type="entry name" value="Medium-chain alcohol dehydrogenases, catalytic domain"/>
    <property type="match status" value="1"/>
</dbReference>
<dbReference type="PROSITE" id="PS00059">
    <property type="entry name" value="ADH_ZINC"/>
    <property type="match status" value="1"/>
</dbReference>
<dbReference type="InterPro" id="IPR013149">
    <property type="entry name" value="ADH-like_C"/>
</dbReference>
<evidence type="ECO:0000256" key="9">
    <source>
        <dbReference type="RuleBase" id="RU361277"/>
    </source>
</evidence>
<dbReference type="InterPro" id="IPR036291">
    <property type="entry name" value="NAD(P)-bd_dom_sf"/>
</dbReference>
<dbReference type="Gene3D" id="3.40.50.720">
    <property type="entry name" value="NAD(P)-binding Rossmann-like Domain"/>
    <property type="match status" value="1"/>
</dbReference>
<keyword evidence="12" id="KW-1185">Reference proteome</keyword>
<keyword evidence="5 9" id="KW-0862">Zinc</keyword>
<feature type="domain" description="Enoyl reductase (ER)" evidence="10">
    <location>
        <begin position="8"/>
        <end position="334"/>
    </location>
</feature>
<dbReference type="SMART" id="SM00829">
    <property type="entry name" value="PKS_ER"/>
    <property type="match status" value="1"/>
</dbReference>